<dbReference type="InterPro" id="IPR050902">
    <property type="entry name" value="ABC_Transporter_SBP"/>
</dbReference>
<feature type="compositionally biased region" description="Low complexity" evidence="2">
    <location>
        <begin position="40"/>
        <end position="59"/>
    </location>
</feature>
<evidence type="ECO:0000256" key="2">
    <source>
        <dbReference type="SAM" id="MobiDB-lite"/>
    </source>
</evidence>
<dbReference type="InterPro" id="IPR002491">
    <property type="entry name" value="ABC_transptr_periplasmic_BD"/>
</dbReference>
<feature type="domain" description="Fe/B12 periplasmic-binding" evidence="4">
    <location>
        <begin position="95"/>
        <end position="362"/>
    </location>
</feature>
<accession>A0A5K1J7D4</accession>
<organism evidence="5 6">
    <name type="scientific">Collinsella aerofaciens</name>
    <dbReference type="NCBI Taxonomy" id="74426"/>
    <lineage>
        <taxon>Bacteria</taxon>
        <taxon>Bacillati</taxon>
        <taxon>Actinomycetota</taxon>
        <taxon>Coriobacteriia</taxon>
        <taxon>Coriobacteriales</taxon>
        <taxon>Coriobacteriaceae</taxon>
        <taxon>Collinsella</taxon>
    </lineage>
</organism>
<proteinExistence type="inferred from homology"/>
<protein>
    <submittedName>
        <fullName evidence="5">Vitamin B12-binding protein</fullName>
    </submittedName>
</protein>
<comment type="similarity">
    <text evidence="1">Belongs to the bacterial solute-binding protein 8 family.</text>
</comment>
<dbReference type="Gene3D" id="3.40.50.1980">
    <property type="entry name" value="Nitrogenase molybdenum iron protein domain"/>
    <property type="match status" value="2"/>
</dbReference>
<evidence type="ECO:0000313" key="5">
    <source>
        <dbReference type="EMBL" id="VWL99363.1"/>
    </source>
</evidence>
<evidence type="ECO:0000313" key="6">
    <source>
        <dbReference type="Proteomes" id="UP000361836"/>
    </source>
</evidence>
<dbReference type="PROSITE" id="PS51257">
    <property type="entry name" value="PROKAR_LIPOPROTEIN"/>
    <property type="match status" value="1"/>
</dbReference>
<dbReference type="GO" id="GO:0071281">
    <property type="term" value="P:cellular response to iron ion"/>
    <property type="evidence" value="ECO:0007669"/>
    <property type="project" value="TreeGrafter"/>
</dbReference>
<dbReference type="PROSITE" id="PS50983">
    <property type="entry name" value="FE_B12_PBP"/>
    <property type="match status" value="1"/>
</dbReference>
<keyword evidence="3" id="KW-0732">Signal</keyword>
<feature type="chain" id="PRO_5039211407" evidence="3">
    <location>
        <begin position="20"/>
        <end position="362"/>
    </location>
</feature>
<gene>
    <name evidence="5" type="primary">btuF</name>
    <name evidence="5" type="ORF">KCJAJFAP_00593</name>
</gene>
<dbReference type="PANTHER" id="PTHR30535">
    <property type="entry name" value="VITAMIN B12-BINDING PROTEIN"/>
    <property type="match status" value="1"/>
</dbReference>
<feature type="region of interest" description="Disordered" evidence="2">
    <location>
        <begin position="40"/>
        <end position="60"/>
    </location>
</feature>
<dbReference type="SUPFAM" id="SSF53807">
    <property type="entry name" value="Helical backbone' metal receptor"/>
    <property type="match status" value="1"/>
</dbReference>
<keyword evidence="6" id="KW-1185">Reference proteome</keyword>
<dbReference type="RefSeq" id="WP_152076765.1">
    <property type="nucleotide sequence ID" value="NZ_CAAKNU010000106.1"/>
</dbReference>
<evidence type="ECO:0000256" key="3">
    <source>
        <dbReference type="SAM" id="SignalP"/>
    </source>
</evidence>
<dbReference type="AlphaFoldDB" id="A0A5K1J7D4"/>
<sequence length="362" mass="37820">MKKTHLVRPMMAGATLALAAVLSLGLSACGATGSSANSGSAAGSAVQSSDAGKSSASTSTDDKVAKSVDLKIAEDGAVSFTDDLGNTVTVKKPKHVVACMGSFANAWELAGGKLAAATDDAYENYGVDADKVASVGRSTSLSLESIMAQDPDFVIATGLSDGKHSTGVSQSDLKSALDASEIPCAFFKVTTFDDYLRMLRIFTAITGRDDLYQKNGLDVQASIKKAVKKYSVSDKKPRVLVMSSYSKGVTAQDSTGMTGAMVKELGATNVCDENPSALTDFSIESIAALDPDYIFVLSVGTDTKAAERNFTQSVESNPAWGELSAVKAGNYKVLDSAHFMSKPNAKWDESYTILGKALAKMN</sequence>
<reference evidence="5 6" key="1">
    <citation type="submission" date="2019-10" db="EMBL/GenBank/DDBJ databases">
        <authorList>
            <person name="Wolf R A."/>
        </authorList>
    </citation>
    <scope>NUCLEOTIDE SEQUENCE [LARGE SCALE GENOMIC DNA]</scope>
    <source>
        <strain evidence="5">Collinsella_aerofaciens_MC2</strain>
    </source>
</reference>
<feature type="signal peptide" evidence="3">
    <location>
        <begin position="1"/>
        <end position="19"/>
    </location>
</feature>
<dbReference type="EMBL" id="CABWIE010000030">
    <property type="protein sequence ID" value="VWL99363.1"/>
    <property type="molecule type" value="Genomic_DNA"/>
</dbReference>
<dbReference type="PANTHER" id="PTHR30535:SF34">
    <property type="entry name" value="MOLYBDATE-BINDING PROTEIN MOLA"/>
    <property type="match status" value="1"/>
</dbReference>
<dbReference type="Pfam" id="PF01497">
    <property type="entry name" value="Peripla_BP_2"/>
    <property type="match status" value="1"/>
</dbReference>
<dbReference type="Proteomes" id="UP000361836">
    <property type="component" value="Unassembled WGS sequence"/>
</dbReference>
<evidence type="ECO:0000259" key="4">
    <source>
        <dbReference type="PROSITE" id="PS50983"/>
    </source>
</evidence>
<name>A0A5K1J7D4_9ACTN</name>
<evidence type="ECO:0000256" key="1">
    <source>
        <dbReference type="ARBA" id="ARBA00008814"/>
    </source>
</evidence>